<keyword evidence="3" id="KW-0732">Signal</keyword>
<evidence type="ECO:0000256" key="2">
    <source>
        <dbReference type="ARBA" id="ARBA00022801"/>
    </source>
</evidence>
<dbReference type="PROSITE" id="PS00122">
    <property type="entry name" value="CARBOXYLESTERASE_B_1"/>
    <property type="match status" value="1"/>
</dbReference>
<dbReference type="EMBL" id="JASBNA010000005">
    <property type="protein sequence ID" value="KAK7691671.1"/>
    <property type="molecule type" value="Genomic_DNA"/>
</dbReference>
<dbReference type="PANTHER" id="PTHR11559">
    <property type="entry name" value="CARBOXYLESTERASE"/>
    <property type="match status" value="1"/>
</dbReference>
<dbReference type="Gene3D" id="3.40.50.1820">
    <property type="entry name" value="alpha/beta hydrolase"/>
    <property type="match status" value="1"/>
</dbReference>
<feature type="signal peptide" evidence="3">
    <location>
        <begin position="1"/>
        <end position="24"/>
    </location>
</feature>
<dbReference type="SUPFAM" id="SSF53474">
    <property type="entry name" value="alpha/beta-Hydrolases"/>
    <property type="match status" value="1"/>
</dbReference>
<proteinExistence type="inferred from homology"/>
<evidence type="ECO:0000256" key="3">
    <source>
        <dbReference type="RuleBase" id="RU361235"/>
    </source>
</evidence>
<dbReference type="InterPro" id="IPR050309">
    <property type="entry name" value="Type-B_Carboxylest/Lipase"/>
</dbReference>
<comment type="caution">
    <text evidence="5">The sequence shown here is derived from an EMBL/GenBank/DDBJ whole genome shotgun (WGS) entry which is preliminary data.</text>
</comment>
<dbReference type="AlphaFoldDB" id="A0AAW0GE82"/>
<keyword evidence="2 3" id="KW-0378">Hydrolase</keyword>
<feature type="chain" id="PRO_5043092938" description="Carboxylic ester hydrolase" evidence="3">
    <location>
        <begin position="25"/>
        <end position="540"/>
    </location>
</feature>
<organism evidence="5 6">
    <name type="scientific">Cerrena zonata</name>
    <dbReference type="NCBI Taxonomy" id="2478898"/>
    <lineage>
        <taxon>Eukaryota</taxon>
        <taxon>Fungi</taxon>
        <taxon>Dikarya</taxon>
        <taxon>Basidiomycota</taxon>
        <taxon>Agaricomycotina</taxon>
        <taxon>Agaricomycetes</taxon>
        <taxon>Polyporales</taxon>
        <taxon>Cerrenaceae</taxon>
        <taxon>Cerrena</taxon>
    </lineage>
</organism>
<dbReference type="EC" id="3.1.1.-" evidence="3"/>
<evidence type="ECO:0000313" key="6">
    <source>
        <dbReference type="Proteomes" id="UP001385951"/>
    </source>
</evidence>
<dbReference type="InterPro" id="IPR019826">
    <property type="entry name" value="Carboxylesterase_B_AS"/>
</dbReference>
<evidence type="ECO:0000313" key="5">
    <source>
        <dbReference type="EMBL" id="KAK7691671.1"/>
    </source>
</evidence>
<sequence length="540" mass="58750">MVLWAFKNLSRLAICASIIALAAPSVTDVSNVVDLGYAKYAGNFTAPHAVAYLGVPYAEPPLGDRRFRAPLSLDTNRVRRESGGKTFDARSYPDFCVQGTTGSGDAGGAGSEDCLKVNVYAPAGAKPGDKLPVLVYIHGGGFVYGNPRNWPFDHWINQSPNVVIVSVYYRLDSFGFLTHPDFASDKSLGDLNAGFLDQREALRWVQKHIIAFGGDPGRVTINGQSAGGASVELHLVARGEDGLFQGAIAQSVYRTPVPTPQQQAPLFEHYASQAGCGTGSVVEKMDCLRKASVSALARAQDNRFNGSYRAYHPVLDANTITELPTVSILNGRFRKLPLIVGATSNETLSSGDISSALKTFFPALTDEDLSQFSERYPLSAFSSSDEQFRSATGESELRCAREIMGTEFSKRTKAFAYRYNQANPTSGSTIVNHAAENWMMFQGTNTGFNGTTTFTTMTPTEDAFAEELIAYWLSFVRSFDPNKFKLSRSPTWPAFTSSHPQRIVLQEGTTVTSDSYAETITAAENGRCNFVASKVQHQQN</sequence>
<name>A0AAW0GE82_9APHY</name>
<keyword evidence="6" id="KW-1185">Reference proteome</keyword>
<feature type="domain" description="Carboxylesterase type B" evidence="4">
    <location>
        <begin position="48"/>
        <end position="512"/>
    </location>
</feature>
<comment type="similarity">
    <text evidence="1 3">Belongs to the type-B carboxylesterase/lipase family.</text>
</comment>
<accession>A0AAW0GE82</accession>
<dbReference type="InterPro" id="IPR002018">
    <property type="entry name" value="CarbesteraseB"/>
</dbReference>
<reference evidence="5 6" key="1">
    <citation type="submission" date="2022-09" db="EMBL/GenBank/DDBJ databases">
        <authorList>
            <person name="Palmer J.M."/>
        </authorList>
    </citation>
    <scope>NUCLEOTIDE SEQUENCE [LARGE SCALE GENOMIC DNA]</scope>
    <source>
        <strain evidence="5 6">DSM 7382</strain>
    </source>
</reference>
<evidence type="ECO:0000256" key="1">
    <source>
        <dbReference type="ARBA" id="ARBA00005964"/>
    </source>
</evidence>
<dbReference type="GO" id="GO:0016787">
    <property type="term" value="F:hydrolase activity"/>
    <property type="evidence" value="ECO:0007669"/>
    <property type="project" value="UniProtKB-KW"/>
</dbReference>
<gene>
    <name evidence="5" type="ORF">QCA50_005070</name>
</gene>
<protein>
    <recommendedName>
        <fullName evidence="3">Carboxylic ester hydrolase</fullName>
        <ecNumber evidence="3">3.1.1.-</ecNumber>
    </recommendedName>
</protein>
<evidence type="ECO:0000259" key="4">
    <source>
        <dbReference type="Pfam" id="PF00135"/>
    </source>
</evidence>
<dbReference type="InterPro" id="IPR029058">
    <property type="entry name" value="AB_hydrolase_fold"/>
</dbReference>
<dbReference type="Pfam" id="PF00135">
    <property type="entry name" value="COesterase"/>
    <property type="match status" value="1"/>
</dbReference>
<dbReference type="Proteomes" id="UP001385951">
    <property type="component" value="Unassembled WGS sequence"/>
</dbReference>